<dbReference type="Proteomes" id="UP001172101">
    <property type="component" value="Unassembled WGS sequence"/>
</dbReference>
<dbReference type="GeneID" id="85324743"/>
<gene>
    <name evidence="2" type="ORF">B0T26DRAFT_699529</name>
</gene>
<sequence length="84" mass="9243">MCGTCLLNRLDRYASPHGSAAQSIFSRPPGRERQPAFNDHQPLMTTRHKQHLVASNKIQNVKTASTPYVADLTFATLVEVGHGV</sequence>
<evidence type="ECO:0000256" key="1">
    <source>
        <dbReference type="SAM" id="MobiDB-lite"/>
    </source>
</evidence>
<keyword evidence="3" id="KW-1185">Reference proteome</keyword>
<comment type="caution">
    <text evidence="2">The sequence shown here is derived from an EMBL/GenBank/DDBJ whole genome shotgun (WGS) entry which is preliminary data.</text>
</comment>
<dbReference type="RefSeq" id="XP_060301718.1">
    <property type="nucleotide sequence ID" value="XM_060441473.1"/>
</dbReference>
<name>A0AA40B705_9PEZI</name>
<accession>A0AA40B705</accession>
<reference evidence="2" key="1">
    <citation type="submission" date="2023-06" db="EMBL/GenBank/DDBJ databases">
        <title>Genome-scale phylogeny and comparative genomics of the fungal order Sordariales.</title>
        <authorList>
            <consortium name="Lawrence Berkeley National Laboratory"/>
            <person name="Hensen N."/>
            <person name="Bonometti L."/>
            <person name="Westerberg I."/>
            <person name="Brannstrom I.O."/>
            <person name="Guillou S."/>
            <person name="Cros-Aarteil S."/>
            <person name="Calhoun S."/>
            <person name="Haridas S."/>
            <person name="Kuo A."/>
            <person name="Mondo S."/>
            <person name="Pangilinan J."/>
            <person name="Riley R."/>
            <person name="LaButti K."/>
            <person name="Andreopoulos B."/>
            <person name="Lipzen A."/>
            <person name="Chen C."/>
            <person name="Yanf M."/>
            <person name="Daum C."/>
            <person name="Ng V."/>
            <person name="Clum A."/>
            <person name="Steindorff A."/>
            <person name="Ohm R."/>
            <person name="Martin F."/>
            <person name="Silar P."/>
            <person name="Natvig D."/>
            <person name="Lalanne C."/>
            <person name="Gautier V."/>
            <person name="Ament-velasquez S.L."/>
            <person name="Kruys A."/>
            <person name="Hutchinson M.I."/>
            <person name="Powell A.J."/>
            <person name="Barry K."/>
            <person name="Miller A.N."/>
            <person name="Grigoriev I.V."/>
            <person name="Debuchy R."/>
            <person name="Gladieux P."/>
            <person name="Thoren M.H."/>
            <person name="Johannesson H."/>
        </authorList>
    </citation>
    <scope>NUCLEOTIDE SEQUENCE</scope>
    <source>
        <strain evidence="2">SMH2392-1A</strain>
    </source>
</reference>
<dbReference type="AlphaFoldDB" id="A0AA40B705"/>
<proteinExistence type="predicted"/>
<feature type="region of interest" description="Disordered" evidence="1">
    <location>
        <begin position="18"/>
        <end position="39"/>
    </location>
</feature>
<organism evidence="2 3">
    <name type="scientific">Lasiosphaeria miniovina</name>
    <dbReference type="NCBI Taxonomy" id="1954250"/>
    <lineage>
        <taxon>Eukaryota</taxon>
        <taxon>Fungi</taxon>
        <taxon>Dikarya</taxon>
        <taxon>Ascomycota</taxon>
        <taxon>Pezizomycotina</taxon>
        <taxon>Sordariomycetes</taxon>
        <taxon>Sordariomycetidae</taxon>
        <taxon>Sordariales</taxon>
        <taxon>Lasiosphaeriaceae</taxon>
        <taxon>Lasiosphaeria</taxon>
    </lineage>
</organism>
<evidence type="ECO:0000313" key="2">
    <source>
        <dbReference type="EMBL" id="KAK0728863.1"/>
    </source>
</evidence>
<protein>
    <submittedName>
        <fullName evidence="2">Uncharacterized protein</fullName>
    </submittedName>
</protein>
<dbReference type="EMBL" id="JAUIRO010000002">
    <property type="protein sequence ID" value="KAK0728863.1"/>
    <property type="molecule type" value="Genomic_DNA"/>
</dbReference>
<evidence type="ECO:0000313" key="3">
    <source>
        <dbReference type="Proteomes" id="UP001172101"/>
    </source>
</evidence>